<evidence type="ECO:0000259" key="6">
    <source>
        <dbReference type="Pfam" id="PF00890"/>
    </source>
</evidence>
<evidence type="ECO:0000256" key="4">
    <source>
        <dbReference type="ARBA" id="ARBA00023002"/>
    </source>
</evidence>
<dbReference type="InterPro" id="IPR036188">
    <property type="entry name" value="FAD/NAD-bd_sf"/>
</dbReference>
<dbReference type="InterPro" id="IPR050315">
    <property type="entry name" value="FAD-oxidoreductase_2"/>
</dbReference>
<organism evidence="7 8">
    <name type="scientific">Rhodococcus qingshengii</name>
    <dbReference type="NCBI Taxonomy" id="334542"/>
    <lineage>
        <taxon>Bacteria</taxon>
        <taxon>Bacillati</taxon>
        <taxon>Actinomycetota</taxon>
        <taxon>Actinomycetes</taxon>
        <taxon>Mycobacteriales</taxon>
        <taxon>Nocardiaceae</taxon>
        <taxon>Rhodococcus</taxon>
        <taxon>Rhodococcus erythropolis group</taxon>
    </lineage>
</organism>
<keyword evidence="3" id="KW-0274">FAD</keyword>
<protein>
    <submittedName>
        <fullName evidence="7">FAD-binding dehydrogenase</fullName>
    </submittedName>
</protein>
<evidence type="ECO:0000256" key="2">
    <source>
        <dbReference type="ARBA" id="ARBA00022630"/>
    </source>
</evidence>
<dbReference type="NCBIfam" id="NF004789">
    <property type="entry name" value="PRK06134.1"/>
    <property type="match status" value="1"/>
</dbReference>
<dbReference type="Proteomes" id="UP000230886">
    <property type="component" value="Unassembled WGS sequence"/>
</dbReference>
<dbReference type="Pfam" id="PF00890">
    <property type="entry name" value="FAD_binding_2"/>
    <property type="match status" value="1"/>
</dbReference>
<keyword evidence="2" id="KW-0285">Flavoprotein</keyword>
<accession>A0A2A5J8R5</accession>
<dbReference type="InterPro" id="IPR027477">
    <property type="entry name" value="Succ_DH/fumarate_Rdtase_cat_sf"/>
</dbReference>
<dbReference type="InterPro" id="IPR003953">
    <property type="entry name" value="FAD-dep_OxRdtase_2_FAD-bd"/>
</dbReference>
<reference evidence="7 8" key="1">
    <citation type="submission" date="2017-07" db="EMBL/GenBank/DDBJ databases">
        <title>Draft sequence of Rhodococcus enclensis 23b-28.</title>
        <authorList>
            <person name="Besaury L."/>
            <person name="Sancelme M."/>
            <person name="Amato P."/>
            <person name="Lallement A."/>
            <person name="Delort A.-M."/>
        </authorList>
    </citation>
    <scope>NUCLEOTIDE SEQUENCE [LARGE SCALE GENOMIC DNA]</scope>
    <source>
        <strain evidence="7 8">23b-28</strain>
    </source>
</reference>
<comment type="caution">
    <text evidence="7">The sequence shown here is derived from an EMBL/GenBank/DDBJ whole genome shotgun (WGS) entry which is preliminary data.</text>
</comment>
<dbReference type="RefSeq" id="WP_099698074.1">
    <property type="nucleotide sequence ID" value="NZ_NOVD01000017.1"/>
</dbReference>
<evidence type="ECO:0000256" key="3">
    <source>
        <dbReference type="ARBA" id="ARBA00022827"/>
    </source>
</evidence>
<feature type="domain" description="FAD-dependent oxidoreductase 2 FAD-binding" evidence="6">
    <location>
        <begin position="10"/>
        <end position="551"/>
    </location>
</feature>
<sequence>MSSSTPLTYDVVVVGSGAGGLSTAIAAAHGGASVLVVEKADTCGGATAWSGGWMWTPRNMFAIADGVVEDRSAPRTYLENRLGDNFDAAKVDALLDGAPEMVEFFERKTALKFVPGAKIADIHGDTPGAGTGHRSVGPKPVSLRKLGPDVAALLRRQLYETSFLGMGIMAGPDLQAFLHSTRSPKAFVHCGVRVTKHMFDLATKRRGQQLVNGTALVGMMLRSALDLGVEFRVKTFATALQTDDDGRVVGVRLEGPDGAYSVTARRGVVLATGGFAQDIDRRRELFPRTPTGNEHWSLTPKTTTGDGITLGESVGGRLDRTLASPVAYCPVSIVRYRNGKEGVFPHILDRGKPGVIGVLANGKRFVNEALGYHDYTLAMVEQVPEGEEVCSWLIADQQYVRYLPLGMAKPLPIPIQPYLRSGYLTRGRTLRDLAEKIGVDPVQLEKTVAAFNIGAVAGEDPEFGRGTTPFNRGSGDASNPWPNPSLAPLQKGPYYAVKVVPGSFGTFAGLVTDSSSQVLDDNDRPIEGLLAVGVDQASVMGGHYPSGGINLGPAMTFGYLAGRELAGAETVGAHA</sequence>
<keyword evidence="4" id="KW-0560">Oxidoreductase</keyword>
<dbReference type="SUPFAM" id="SSF51905">
    <property type="entry name" value="FAD/NAD(P)-binding domain"/>
    <property type="match status" value="1"/>
</dbReference>
<comment type="cofactor">
    <cofactor evidence="1">
        <name>FAD</name>
        <dbReference type="ChEBI" id="CHEBI:57692"/>
    </cofactor>
</comment>
<dbReference type="Gene3D" id="3.50.50.60">
    <property type="entry name" value="FAD/NAD(P)-binding domain"/>
    <property type="match status" value="2"/>
</dbReference>
<dbReference type="GO" id="GO:0033765">
    <property type="term" value="F:steroid dehydrogenase activity, acting on the CH-CH group of donors"/>
    <property type="evidence" value="ECO:0007669"/>
    <property type="project" value="UniProtKB-ARBA"/>
</dbReference>
<dbReference type="GO" id="GO:0008202">
    <property type="term" value="P:steroid metabolic process"/>
    <property type="evidence" value="ECO:0007669"/>
    <property type="project" value="UniProtKB-ARBA"/>
</dbReference>
<feature type="region of interest" description="Disordered" evidence="5">
    <location>
        <begin position="462"/>
        <end position="484"/>
    </location>
</feature>
<dbReference type="NCBIfam" id="NF009476">
    <property type="entry name" value="PRK12839.1"/>
    <property type="match status" value="1"/>
</dbReference>
<dbReference type="SUPFAM" id="SSF56425">
    <property type="entry name" value="Succinate dehydrogenase/fumarate reductase flavoprotein, catalytic domain"/>
    <property type="match status" value="1"/>
</dbReference>
<evidence type="ECO:0000313" key="7">
    <source>
        <dbReference type="EMBL" id="PCK25381.1"/>
    </source>
</evidence>
<dbReference type="PANTHER" id="PTHR43400:SF10">
    <property type="entry name" value="3-OXOSTEROID 1-DEHYDROGENASE"/>
    <property type="match status" value="1"/>
</dbReference>
<gene>
    <name evidence="7" type="ORF">CHR55_21190</name>
</gene>
<evidence type="ECO:0000313" key="8">
    <source>
        <dbReference type="Proteomes" id="UP000230886"/>
    </source>
</evidence>
<name>A0A2A5J8R5_RHOSG</name>
<dbReference type="AlphaFoldDB" id="A0A2A5J8R5"/>
<dbReference type="PRINTS" id="PR00411">
    <property type="entry name" value="PNDRDTASEI"/>
</dbReference>
<evidence type="ECO:0000256" key="5">
    <source>
        <dbReference type="SAM" id="MobiDB-lite"/>
    </source>
</evidence>
<evidence type="ECO:0000256" key="1">
    <source>
        <dbReference type="ARBA" id="ARBA00001974"/>
    </source>
</evidence>
<dbReference type="EMBL" id="NOVD01000017">
    <property type="protein sequence ID" value="PCK25381.1"/>
    <property type="molecule type" value="Genomic_DNA"/>
</dbReference>
<dbReference type="PANTHER" id="PTHR43400">
    <property type="entry name" value="FUMARATE REDUCTASE"/>
    <property type="match status" value="1"/>
</dbReference>
<dbReference type="Gene3D" id="3.90.700.10">
    <property type="entry name" value="Succinate dehydrogenase/fumarate reductase flavoprotein, catalytic domain"/>
    <property type="match status" value="1"/>
</dbReference>
<proteinExistence type="predicted"/>